<sequence>MIQLRTYDSSGGPRTVGPADLTTTYTTMDPDAGAVFFYNPGPTGPILRVWIIDDEYCRVELGKRGVWHDLVESDATGGYVSGEAYLRTACISGTVPRAAVLPRARGLEVLRTIDDVERLHTAYTWRTVPHWVVDRGNYLLRDIVEALAERAADLYVSVRFRGQPDADEPVGLRHLAHLWTFHAATMSSGFGWVLEEYTDSALQAAGAAATYLKLDDIADLISRLSATDRDSGFAETVLNPIYWRLSDSGDGDASAIRDAVRDSLTEKPTDWGLE</sequence>
<dbReference type="RefSeq" id="WP_208473436.1">
    <property type="nucleotide sequence ID" value="NZ_JAGFNS010000056.1"/>
</dbReference>
<dbReference type="EMBL" id="JAGFNS010000056">
    <property type="protein sequence ID" value="MBO3744203.1"/>
    <property type="molecule type" value="Genomic_DNA"/>
</dbReference>
<proteinExistence type="predicted"/>
<keyword evidence="2" id="KW-1185">Reference proteome</keyword>
<comment type="caution">
    <text evidence="1">The sequence shown here is derived from an EMBL/GenBank/DDBJ whole genome shotgun (WGS) entry which is preliminary data.</text>
</comment>
<organism evidence="1 2">
    <name type="scientific">Actinoplanes flavus</name>
    <dbReference type="NCBI Taxonomy" id="2820290"/>
    <lineage>
        <taxon>Bacteria</taxon>
        <taxon>Bacillati</taxon>
        <taxon>Actinomycetota</taxon>
        <taxon>Actinomycetes</taxon>
        <taxon>Micromonosporales</taxon>
        <taxon>Micromonosporaceae</taxon>
        <taxon>Actinoplanes</taxon>
    </lineage>
</organism>
<evidence type="ECO:0000313" key="1">
    <source>
        <dbReference type="EMBL" id="MBO3744203.1"/>
    </source>
</evidence>
<protein>
    <submittedName>
        <fullName evidence="1">Uncharacterized protein</fullName>
    </submittedName>
</protein>
<evidence type="ECO:0000313" key="2">
    <source>
        <dbReference type="Proteomes" id="UP000679690"/>
    </source>
</evidence>
<accession>A0ABS3V037</accession>
<name>A0ABS3V037_9ACTN</name>
<gene>
    <name evidence="1" type="ORF">J5X75_42615</name>
</gene>
<dbReference type="Proteomes" id="UP000679690">
    <property type="component" value="Unassembled WGS sequence"/>
</dbReference>
<reference evidence="1 2" key="1">
    <citation type="submission" date="2021-03" db="EMBL/GenBank/DDBJ databases">
        <title>Actinoplanes flavus sp. nov., a novel actinomycete isolated from Coconut Palm rhizosphere soil.</title>
        <authorList>
            <person name="Luo X."/>
        </authorList>
    </citation>
    <scope>NUCLEOTIDE SEQUENCE [LARGE SCALE GENOMIC DNA]</scope>
    <source>
        <strain evidence="1 2">NEAU-H7</strain>
    </source>
</reference>